<dbReference type="InterPro" id="IPR001547">
    <property type="entry name" value="Glyco_hydro_5"/>
</dbReference>
<dbReference type="GO" id="GO:0009986">
    <property type="term" value="C:cell surface"/>
    <property type="evidence" value="ECO:0007669"/>
    <property type="project" value="TreeGrafter"/>
</dbReference>
<evidence type="ECO:0000256" key="3">
    <source>
        <dbReference type="ARBA" id="ARBA00022475"/>
    </source>
</evidence>
<evidence type="ECO:0000256" key="7">
    <source>
        <dbReference type="ARBA" id="ARBA00022989"/>
    </source>
</evidence>
<feature type="region of interest" description="Disordered" evidence="16">
    <location>
        <begin position="115"/>
        <end position="161"/>
    </location>
</feature>
<evidence type="ECO:0000256" key="1">
    <source>
        <dbReference type="ARBA" id="ARBA00004401"/>
    </source>
</evidence>
<dbReference type="EC" id="3.2.1.58" evidence="14"/>
<keyword evidence="11" id="KW-0961">Cell wall biogenesis/degradation</keyword>
<evidence type="ECO:0000256" key="16">
    <source>
        <dbReference type="SAM" id="MobiDB-lite"/>
    </source>
</evidence>
<dbReference type="Pfam" id="PF00150">
    <property type="entry name" value="Cellulase"/>
    <property type="match status" value="1"/>
</dbReference>
<feature type="region of interest" description="Disordered" evidence="16">
    <location>
        <begin position="760"/>
        <end position="784"/>
    </location>
</feature>
<keyword evidence="20" id="KW-1185">Reference proteome</keyword>
<evidence type="ECO:0000256" key="10">
    <source>
        <dbReference type="ARBA" id="ARBA00023295"/>
    </source>
</evidence>
<dbReference type="STRING" id="1077348.A0A2G8SJX9"/>
<organism evidence="19 20">
    <name type="scientific">Ganoderma sinense ZZ0214-1</name>
    <dbReference type="NCBI Taxonomy" id="1077348"/>
    <lineage>
        <taxon>Eukaryota</taxon>
        <taxon>Fungi</taxon>
        <taxon>Dikarya</taxon>
        <taxon>Basidiomycota</taxon>
        <taxon>Agaricomycotina</taxon>
        <taxon>Agaricomycetes</taxon>
        <taxon>Polyporales</taxon>
        <taxon>Polyporaceae</taxon>
        <taxon>Ganoderma</taxon>
    </lineage>
</organism>
<dbReference type="GO" id="GO:0071555">
    <property type="term" value="P:cell wall organization"/>
    <property type="evidence" value="ECO:0007669"/>
    <property type="project" value="UniProtKB-KW"/>
</dbReference>
<keyword evidence="6" id="KW-0735">Signal-anchor</keyword>
<feature type="region of interest" description="Disordered" evidence="16">
    <location>
        <begin position="1"/>
        <end position="80"/>
    </location>
</feature>
<comment type="subcellular location">
    <subcellularLocation>
        <location evidence="1">Cell membrane</location>
        <topology evidence="1">Single-pass type II membrane protein</topology>
    </subcellularLocation>
</comment>
<gene>
    <name evidence="19" type="ORF">GSI_03783</name>
</gene>
<comment type="caution">
    <text evidence="19">The sequence shown here is derived from an EMBL/GenBank/DDBJ whole genome shotgun (WGS) entry which is preliminary data.</text>
</comment>
<dbReference type="Gene3D" id="3.20.20.80">
    <property type="entry name" value="Glycosidases"/>
    <property type="match status" value="1"/>
</dbReference>
<dbReference type="PANTHER" id="PTHR31297">
    <property type="entry name" value="GLUCAN ENDO-1,6-BETA-GLUCOSIDASE B"/>
    <property type="match status" value="1"/>
</dbReference>
<accession>A0A2G8SJX9</accession>
<evidence type="ECO:0000256" key="14">
    <source>
        <dbReference type="ARBA" id="ARBA00038929"/>
    </source>
</evidence>
<keyword evidence="4 17" id="KW-0812">Transmembrane</keyword>
<evidence type="ECO:0000313" key="20">
    <source>
        <dbReference type="Proteomes" id="UP000230002"/>
    </source>
</evidence>
<proteinExistence type="inferred from homology"/>
<comment type="similarity">
    <text evidence="2">Belongs to the glycosyl hydrolase 5 (cellulase A) family.</text>
</comment>
<dbReference type="SUPFAM" id="SSF51445">
    <property type="entry name" value="(Trans)glycosidases"/>
    <property type="match status" value="1"/>
</dbReference>
<dbReference type="PANTHER" id="PTHR31297:SF34">
    <property type="entry name" value="GLUCAN 1,3-BETA-GLUCOSIDASE 2"/>
    <property type="match status" value="1"/>
</dbReference>
<evidence type="ECO:0000256" key="11">
    <source>
        <dbReference type="ARBA" id="ARBA00023316"/>
    </source>
</evidence>
<evidence type="ECO:0000256" key="17">
    <source>
        <dbReference type="SAM" id="Phobius"/>
    </source>
</evidence>
<dbReference type="AlphaFoldDB" id="A0A2G8SJX9"/>
<evidence type="ECO:0000259" key="18">
    <source>
        <dbReference type="Pfam" id="PF00150"/>
    </source>
</evidence>
<dbReference type="Proteomes" id="UP000230002">
    <property type="component" value="Unassembled WGS sequence"/>
</dbReference>
<name>A0A2G8SJX9_9APHY</name>
<evidence type="ECO:0000256" key="8">
    <source>
        <dbReference type="ARBA" id="ARBA00023136"/>
    </source>
</evidence>
<evidence type="ECO:0000256" key="2">
    <source>
        <dbReference type="ARBA" id="ARBA00005641"/>
    </source>
</evidence>
<evidence type="ECO:0000256" key="13">
    <source>
        <dbReference type="ARBA" id="ARBA00037126"/>
    </source>
</evidence>
<evidence type="ECO:0000313" key="19">
    <source>
        <dbReference type="EMBL" id="PIL34072.1"/>
    </source>
</evidence>
<dbReference type="InterPro" id="IPR017853">
    <property type="entry name" value="GH"/>
</dbReference>
<evidence type="ECO:0000256" key="5">
    <source>
        <dbReference type="ARBA" id="ARBA00022801"/>
    </source>
</evidence>
<dbReference type="GO" id="GO:0005576">
    <property type="term" value="C:extracellular region"/>
    <property type="evidence" value="ECO:0007669"/>
    <property type="project" value="TreeGrafter"/>
</dbReference>
<keyword evidence="10" id="KW-0326">Glycosidase</keyword>
<feature type="domain" description="Glycoside hydrolase family 5" evidence="18">
    <location>
        <begin position="265"/>
        <end position="428"/>
    </location>
</feature>
<dbReference type="GO" id="GO:0009251">
    <property type="term" value="P:glucan catabolic process"/>
    <property type="evidence" value="ECO:0007669"/>
    <property type="project" value="TreeGrafter"/>
</dbReference>
<keyword evidence="8 17" id="KW-0472">Membrane</keyword>
<dbReference type="GO" id="GO:0004338">
    <property type="term" value="F:glucan exo-1,3-beta-glucosidase activity"/>
    <property type="evidence" value="ECO:0007669"/>
    <property type="project" value="UniProtKB-EC"/>
</dbReference>
<dbReference type="GO" id="GO:0005886">
    <property type="term" value="C:plasma membrane"/>
    <property type="evidence" value="ECO:0007669"/>
    <property type="project" value="UniProtKB-SubCell"/>
</dbReference>
<evidence type="ECO:0000256" key="12">
    <source>
        <dbReference type="ARBA" id="ARBA00036824"/>
    </source>
</evidence>
<evidence type="ECO:0000256" key="15">
    <source>
        <dbReference type="ARBA" id="ARBA00041260"/>
    </source>
</evidence>
<dbReference type="InterPro" id="IPR050386">
    <property type="entry name" value="Glycosyl_hydrolase_5"/>
</dbReference>
<comment type="catalytic activity">
    <reaction evidence="12">
        <text>Successive hydrolysis of beta-D-glucose units from the non-reducing ends of (1-&gt;3)-beta-D-glucans, releasing alpha-glucose.</text>
        <dbReference type="EC" id="3.2.1.58"/>
    </reaction>
</comment>
<dbReference type="OrthoDB" id="62120at2759"/>
<keyword evidence="7 17" id="KW-1133">Transmembrane helix</keyword>
<keyword evidence="9" id="KW-0325">Glycoprotein</keyword>
<evidence type="ECO:0000256" key="6">
    <source>
        <dbReference type="ARBA" id="ARBA00022968"/>
    </source>
</evidence>
<keyword evidence="3" id="KW-1003">Cell membrane</keyword>
<keyword evidence="5" id="KW-0378">Hydrolase</keyword>
<dbReference type="EMBL" id="AYKW01000006">
    <property type="protein sequence ID" value="PIL34072.1"/>
    <property type="molecule type" value="Genomic_DNA"/>
</dbReference>
<comment type="function">
    <text evidence="13">Glucosidase involved in the degradation of cellulosic biomass. Active on lichenan.</text>
</comment>
<sequence length="784" mass="83897">MASYDVPRPQPTPYPHSPFGGPQGDYSFHHSGTVPSIRVSEAADPAVPSTPFLSPGSTFVSSPPPNLKEADYGKPLPPSPTKRPFYKRPCVWICSAVVLSLIILVTLLSGSRTRHEADSKENHNSNAGSAGQGGDPPRPSSRPQAAAVTGGDGSTVTKEDGTTFTYHNPFGGFWVYDPSNPFNNSARANSWTPPLADAWNWSRDRIHGVNLGGLFVLEPFIVPALFERAQVPGAGAGAGHPIDEWTLSAALLRRGQLLPVLEEHYSTFITEEDIAQIAGAGLNWIRVPIPFWAVETWDDVGVDVAGQKVSEPFLPKICWKYIVRVIQWARKYGLRVVLDLHTAPGSQNGYNHSGKYGAINWLNGVMGIANAQRSLDILRSIVEFAAQPEWQSVIAMVGILNEPYLATVGEEQLQSFYYEAYKMIRNITGVGAGKGPMIVYHDGFNVLDRWAGFLTGADRIAIDTHLYFAFGGNANREPVNITAKGSDGTMLGGPWPRRACNTWAPILANSRKRFGVTIAGEFSNAINDCGEWVLGVGKPPYYGPGDQYWEDTTKWSPETKQGLMNFAKASMDALGDWFFWTWKVGNSSVTNTVRAPLWSYKLGLEGGWMPKDPRDANGTCAKLGAPVPAWDGVYQPWQTGGAGAGAITPEAAQRILAWPPPMANVPQEAGPLPQYMTPAVGKGSPVTLPPPAFAGAAPTVHVGNGWANAKDTTPAVTPIPGCAYPNAWDALDAQVPVIGCDPAAFVEAAPVAPAVPAVPTVPPSGPPNHVAEAAGLSADDSDSG</sequence>
<evidence type="ECO:0000256" key="4">
    <source>
        <dbReference type="ARBA" id="ARBA00022692"/>
    </source>
</evidence>
<evidence type="ECO:0000256" key="9">
    <source>
        <dbReference type="ARBA" id="ARBA00023180"/>
    </source>
</evidence>
<feature type="transmembrane region" description="Helical" evidence="17">
    <location>
        <begin position="90"/>
        <end position="110"/>
    </location>
</feature>
<reference evidence="19 20" key="1">
    <citation type="journal article" date="2015" name="Sci. Rep.">
        <title>Chromosome-level genome map provides insights into diverse defense mechanisms in the medicinal fungus Ganoderma sinense.</title>
        <authorList>
            <person name="Zhu Y."/>
            <person name="Xu J."/>
            <person name="Sun C."/>
            <person name="Zhou S."/>
            <person name="Xu H."/>
            <person name="Nelson D.R."/>
            <person name="Qian J."/>
            <person name="Song J."/>
            <person name="Luo H."/>
            <person name="Xiang L."/>
            <person name="Li Y."/>
            <person name="Xu Z."/>
            <person name="Ji A."/>
            <person name="Wang L."/>
            <person name="Lu S."/>
            <person name="Hayward A."/>
            <person name="Sun W."/>
            <person name="Li X."/>
            <person name="Schwartz D.C."/>
            <person name="Wang Y."/>
            <person name="Chen S."/>
        </authorList>
    </citation>
    <scope>NUCLEOTIDE SEQUENCE [LARGE SCALE GENOMIC DNA]</scope>
    <source>
        <strain evidence="19 20">ZZ0214-1</strain>
    </source>
</reference>
<feature type="compositionally biased region" description="Polar residues" evidence="16">
    <location>
        <begin position="51"/>
        <end position="61"/>
    </location>
</feature>
<protein>
    <recommendedName>
        <fullName evidence="14">glucan 1,3-beta-glucosidase</fullName>
        <ecNumber evidence="14">3.2.1.58</ecNumber>
    </recommendedName>
    <alternativeName>
        <fullName evidence="15">Exo-1,3-beta-glucanase D</fullName>
    </alternativeName>
</protein>